<comment type="caution">
    <text evidence="1">The sequence shown here is derived from an EMBL/GenBank/DDBJ whole genome shotgun (WGS) entry which is preliminary data.</text>
</comment>
<name>A0A1F4TNB1_UNCSA</name>
<gene>
    <name evidence="1" type="ORF">A2311_00960</name>
</gene>
<reference evidence="1 2" key="1">
    <citation type="journal article" date="2016" name="Nat. Commun.">
        <title>Thousands of microbial genomes shed light on interconnected biogeochemical processes in an aquifer system.</title>
        <authorList>
            <person name="Anantharaman K."/>
            <person name="Brown C.T."/>
            <person name="Hug L.A."/>
            <person name="Sharon I."/>
            <person name="Castelle C.J."/>
            <person name="Probst A.J."/>
            <person name="Thomas B.C."/>
            <person name="Singh A."/>
            <person name="Wilkins M.J."/>
            <person name="Karaoz U."/>
            <person name="Brodie E.L."/>
            <person name="Williams K.H."/>
            <person name="Hubbard S.S."/>
            <person name="Banfield J.F."/>
        </authorList>
    </citation>
    <scope>NUCLEOTIDE SEQUENCE [LARGE SCALE GENOMIC DNA]</scope>
</reference>
<dbReference type="AlphaFoldDB" id="A0A1F4TNB1"/>
<dbReference type="EMBL" id="MEUF01000047">
    <property type="protein sequence ID" value="OGC34212.1"/>
    <property type="molecule type" value="Genomic_DNA"/>
</dbReference>
<evidence type="ECO:0000313" key="1">
    <source>
        <dbReference type="EMBL" id="OGC34212.1"/>
    </source>
</evidence>
<organism evidence="1 2">
    <name type="scientific">candidate division WOR-1 bacterium RIFOXYB2_FULL_48_7</name>
    <dbReference type="NCBI Taxonomy" id="1802583"/>
    <lineage>
        <taxon>Bacteria</taxon>
        <taxon>Bacillati</taxon>
        <taxon>Saganbacteria</taxon>
    </lineage>
</organism>
<dbReference type="STRING" id="1802583.A2311_00960"/>
<dbReference type="Proteomes" id="UP000178951">
    <property type="component" value="Unassembled WGS sequence"/>
</dbReference>
<accession>A0A1F4TNB1</accession>
<protein>
    <submittedName>
        <fullName evidence="1">Uncharacterized protein</fullName>
    </submittedName>
</protein>
<evidence type="ECO:0000313" key="2">
    <source>
        <dbReference type="Proteomes" id="UP000178951"/>
    </source>
</evidence>
<proteinExistence type="predicted"/>
<sequence length="298" mass="33040">MASRGGRFLANEGGKVLSLVTGFHYKVGLSRAALAAAAFVRPGNQLQINDGKLLMQNDRRRWVEIYEDKALFAKIQQTLTVAEEAATPDGLLDQFRWEVFYDKRKFSLASKVFAWTVGLNLSLSLGINALFKHLSHGREYLDQFQWPIIQEPGLGCGILPHFHSLSDPALADDISVRWWAPALLVTCYTMTLAEFHRDKVIIGPGYRNWAKAANVTMALGLAGDLSQRIILELFGGAWDYFYFYVGPLVAVFNTSDVLGFVVVPTVIGAVAKTWRGATGNIYSFSTSIIPTKAEVDKM</sequence>